<proteinExistence type="predicted"/>
<keyword evidence="2" id="KW-1185">Reference proteome</keyword>
<protein>
    <submittedName>
        <fullName evidence="1">Uncharacterized protein</fullName>
    </submittedName>
</protein>
<dbReference type="Proteomes" id="UP001626603">
    <property type="component" value="Chromosome"/>
</dbReference>
<organism evidence="1 2">
    <name type="scientific">Methanoculleus palmolei</name>
    <dbReference type="NCBI Taxonomy" id="72612"/>
    <lineage>
        <taxon>Archaea</taxon>
        <taxon>Methanobacteriati</taxon>
        <taxon>Methanobacteriota</taxon>
        <taxon>Stenosarchaea group</taxon>
        <taxon>Methanomicrobia</taxon>
        <taxon>Methanomicrobiales</taxon>
        <taxon>Methanomicrobiaceae</taxon>
        <taxon>Methanoculleus</taxon>
    </lineage>
</organism>
<dbReference type="AlphaFoldDB" id="A0ABD8A7M7"/>
<dbReference type="EMBL" id="CP137641">
    <property type="protein sequence ID" value="WOX55523.1"/>
    <property type="molecule type" value="Genomic_DNA"/>
</dbReference>
<name>A0ABD8A7M7_9EURY</name>
<gene>
    <name evidence="1" type="ORF">R6Y95_08625</name>
</gene>
<accession>A0ABD8A7M7</accession>
<sequence length="63" mass="6991">MTQVAGILGHSLEHSSNHLLEGTPEFFPIDPGLFEDANQGIFLQLTVQRYGKDPPFLLHNNMG</sequence>
<evidence type="ECO:0000313" key="1">
    <source>
        <dbReference type="EMBL" id="WOX55523.1"/>
    </source>
</evidence>
<evidence type="ECO:0000313" key="2">
    <source>
        <dbReference type="Proteomes" id="UP001626603"/>
    </source>
</evidence>
<reference evidence="1 2" key="1">
    <citation type="submission" date="2023-10" db="EMBL/GenBank/DDBJ databases">
        <title>The complete genome sequence of Methanoculleus palmolei DSM 4273.</title>
        <authorList>
            <person name="Lai S.-J."/>
            <person name="You Y.-T."/>
            <person name="Chen S.-C."/>
        </authorList>
    </citation>
    <scope>NUCLEOTIDE SEQUENCE [LARGE SCALE GENOMIC DNA]</scope>
    <source>
        <strain evidence="1 2">DSM 4273</strain>
    </source>
</reference>